<dbReference type="Gene3D" id="3.30.1330.60">
    <property type="entry name" value="OmpA-like domain"/>
    <property type="match status" value="1"/>
</dbReference>
<sequence>MRRKKKQSEQHTDESWLLPYSDLLTLLLALFIVLFAMSEVDVQKYKELSAVFKSEFSGGGQGILDKSANNHEIEVPIQEKEEKDKDENIDKNKEKHEDKQTRKQLEMEELGRIQKQIDTYIHKNDLSRSIGTELTDEGLLVTILNDITFHSGSAVVNKEGRKVANEVSSFLDTDPPHQIVISGHADDRPVHNSQYRSNWELSVMRAVNFMQLVLDNDSLDPAKFSAKGYGDQHPIVPNNSEMNMAKNRRVEVMILPNYDDAEK</sequence>
<evidence type="ECO:0000313" key="11">
    <source>
        <dbReference type="Proteomes" id="UP001281447"/>
    </source>
</evidence>
<dbReference type="PANTHER" id="PTHR30329:SF21">
    <property type="entry name" value="LIPOPROTEIN YIAD-RELATED"/>
    <property type="match status" value="1"/>
</dbReference>
<feature type="region of interest" description="Disordered" evidence="8">
    <location>
        <begin position="63"/>
        <end position="103"/>
    </location>
</feature>
<accession>A0ABU5C3V7</accession>
<feature type="compositionally biased region" description="Basic and acidic residues" evidence="8">
    <location>
        <begin position="68"/>
        <end position="103"/>
    </location>
</feature>
<evidence type="ECO:0000256" key="6">
    <source>
        <dbReference type="ARBA" id="ARBA00023136"/>
    </source>
</evidence>
<evidence type="ECO:0000256" key="8">
    <source>
        <dbReference type="SAM" id="MobiDB-lite"/>
    </source>
</evidence>
<dbReference type="EMBL" id="JAWDIP010000003">
    <property type="protein sequence ID" value="MDY0393264.1"/>
    <property type="molecule type" value="Genomic_DNA"/>
</dbReference>
<dbReference type="RefSeq" id="WP_390357795.1">
    <property type="nucleotide sequence ID" value="NZ_JBHUIZ010000017.1"/>
</dbReference>
<keyword evidence="3" id="KW-1003">Cell membrane</keyword>
<dbReference type="InterPro" id="IPR025713">
    <property type="entry name" value="MotB-like_N_dom"/>
</dbReference>
<dbReference type="Pfam" id="PF00691">
    <property type="entry name" value="OmpA"/>
    <property type="match status" value="1"/>
</dbReference>
<gene>
    <name evidence="10" type="primary">motB</name>
    <name evidence="10" type="ORF">RWE15_01010</name>
</gene>
<feature type="domain" description="OmpA-like" evidence="9">
    <location>
        <begin position="136"/>
        <end position="258"/>
    </location>
</feature>
<evidence type="ECO:0000256" key="5">
    <source>
        <dbReference type="ARBA" id="ARBA00022989"/>
    </source>
</evidence>
<evidence type="ECO:0000256" key="4">
    <source>
        <dbReference type="ARBA" id="ARBA00022692"/>
    </source>
</evidence>
<dbReference type="InterPro" id="IPR050330">
    <property type="entry name" value="Bact_OuterMem_StrucFunc"/>
</dbReference>
<dbReference type="NCBIfam" id="NF005831">
    <property type="entry name" value="PRK07734.1"/>
    <property type="match status" value="1"/>
</dbReference>
<dbReference type="SUPFAM" id="SSF103088">
    <property type="entry name" value="OmpA-like"/>
    <property type="match status" value="1"/>
</dbReference>
<dbReference type="InterPro" id="IPR036737">
    <property type="entry name" value="OmpA-like_sf"/>
</dbReference>
<keyword evidence="5" id="KW-1133">Transmembrane helix</keyword>
<evidence type="ECO:0000256" key="2">
    <source>
        <dbReference type="ARBA" id="ARBA00008914"/>
    </source>
</evidence>
<evidence type="ECO:0000256" key="3">
    <source>
        <dbReference type="ARBA" id="ARBA00022475"/>
    </source>
</evidence>
<comment type="caution">
    <text evidence="10">The sequence shown here is derived from an EMBL/GenBank/DDBJ whole genome shotgun (WGS) entry which is preliminary data.</text>
</comment>
<evidence type="ECO:0000313" key="10">
    <source>
        <dbReference type="EMBL" id="MDY0393264.1"/>
    </source>
</evidence>
<evidence type="ECO:0000256" key="7">
    <source>
        <dbReference type="PROSITE-ProRule" id="PRU00473"/>
    </source>
</evidence>
<dbReference type="PROSITE" id="PS51123">
    <property type="entry name" value="OMPA_2"/>
    <property type="match status" value="1"/>
</dbReference>
<comment type="subcellular location">
    <subcellularLocation>
        <location evidence="1">Cell membrane</location>
        <topology evidence="1">Single-pass membrane protein</topology>
    </subcellularLocation>
</comment>
<evidence type="ECO:0000256" key="1">
    <source>
        <dbReference type="ARBA" id="ARBA00004162"/>
    </source>
</evidence>
<name>A0ABU5C3V7_9BACI</name>
<dbReference type="InterPro" id="IPR006665">
    <property type="entry name" value="OmpA-like"/>
</dbReference>
<reference evidence="10 11" key="1">
    <citation type="submission" date="2023-10" db="EMBL/GenBank/DDBJ databases">
        <title>Virgibacillus halophilus 5B73C genome.</title>
        <authorList>
            <person name="Miliotis G."/>
            <person name="Sengupta P."/>
            <person name="Hameed A."/>
            <person name="Chuvochina M."/>
            <person name="Mcdonagh F."/>
            <person name="Simpson A.C."/>
            <person name="Singh N.K."/>
            <person name="Rekha P.D."/>
            <person name="Raman K."/>
            <person name="Hugenholtz P."/>
            <person name="Venkateswaran K."/>
        </authorList>
    </citation>
    <scope>NUCLEOTIDE SEQUENCE [LARGE SCALE GENOMIC DNA]</scope>
    <source>
        <strain evidence="10 11">5B73C</strain>
    </source>
</reference>
<dbReference type="Pfam" id="PF13677">
    <property type="entry name" value="MotB_plug"/>
    <property type="match status" value="1"/>
</dbReference>
<keyword evidence="10" id="KW-0966">Cell projection</keyword>
<keyword evidence="10" id="KW-0282">Flagellum</keyword>
<protein>
    <submittedName>
        <fullName evidence="10">Flagellar motor protein MotB</fullName>
    </submittedName>
</protein>
<keyword evidence="11" id="KW-1185">Reference proteome</keyword>
<keyword evidence="4" id="KW-0812">Transmembrane</keyword>
<keyword evidence="6 7" id="KW-0472">Membrane</keyword>
<comment type="similarity">
    <text evidence="2">Belongs to the MotB family.</text>
</comment>
<dbReference type="Proteomes" id="UP001281447">
    <property type="component" value="Unassembled WGS sequence"/>
</dbReference>
<evidence type="ECO:0000259" key="9">
    <source>
        <dbReference type="PROSITE" id="PS51123"/>
    </source>
</evidence>
<keyword evidence="10" id="KW-0969">Cilium</keyword>
<organism evidence="10 11">
    <name type="scientific">Tigheibacillus halophilus</name>
    <dbReference type="NCBI Taxonomy" id="361280"/>
    <lineage>
        <taxon>Bacteria</taxon>
        <taxon>Bacillati</taxon>
        <taxon>Bacillota</taxon>
        <taxon>Bacilli</taxon>
        <taxon>Bacillales</taxon>
        <taxon>Bacillaceae</taxon>
        <taxon>Tigheibacillus</taxon>
    </lineage>
</organism>
<dbReference type="CDD" id="cd07185">
    <property type="entry name" value="OmpA_C-like"/>
    <property type="match status" value="1"/>
</dbReference>
<dbReference type="PANTHER" id="PTHR30329">
    <property type="entry name" value="STATOR ELEMENT OF FLAGELLAR MOTOR COMPLEX"/>
    <property type="match status" value="1"/>
</dbReference>
<proteinExistence type="inferred from homology"/>